<dbReference type="Gene3D" id="3.40.50.150">
    <property type="entry name" value="Vaccinia Virus protein VP39"/>
    <property type="match status" value="1"/>
</dbReference>
<organism evidence="2 3">
    <name type="scientific">Tenggerimyces flavus</name>
    <dbReference type="NCBI Taxonomy" id="1708749"/>
    <lineage>
        <taxon>Bacteria</taxon>
        <taxon>Bacillati</taxon>
        <taxon>Actinomycetota</taxon>
        <taxon>Actinomycetes</taxon>
        <taxon>Propionibacteriales</taxon>
        <taxon>Nocardioidaceae</taxon>
        <taxon>Tenggerimyces</taxon>
    </lineage>
</organism>
<evidence type="ECO:0000313" key="2">
    <source>
        <dbReference type="EMBL" id="MFC3762692.1"/>
    </source>
</evidence>
<dbReference type="Proteomes" id="UP001595699">
    <property type="component" value="Unassembled WGS sequence"/>
</dbReference>
<dbReference type="Gene3D" id="1.10.10.10">
    <property type="entry name" value="Winged helix-like DNA-binding domain superfamily/Winged helix DNA-binding domain"/>
    <property type="match status" value="1"/>
</dbReference>
<proteinExistence type="predicted"/>
<dbReference type="InterPro" id="IPR025714">
    <property type="entry name" value="Methyltranfer_dom"/>
</dbReference>
<dbReference type="EMBL" id="JBHRZH010000015">
    <property type="protein sequence ID" value="MFC3762692.1"/>
    <property type="molecule type" value="Genomic_DNA"/>
</dbReference>
<sequence length="340" mass="37145">MTDVLTVKDQAGTLMQQLAGYVGHRTIAIGLRNGLFQTLAHEPDGISIDDLAAKHGFDAFYLAVWGRAAIGAGVLDRTDTGGVRLAPHMATLLLDKESPTYVGGVFIVLEQHELLTRLEQNLETGERLWWDGCSPEFIAAVSGTGTPFYRRLVPAGLAKVPGLAERLELPARILDTSCGAGVGLVLLAQTYPNATIVGTDGDAHSLELAAERIKEHGIDDRVSLVHSPLEDVTFEAEFDLVTNNISMHECRDLDKVTANVHRALKDGGWFVISDFPFPDTDAGLRTVPGRIMSGIQYFEAQIDDQLLPRATYDDLLGRHGFRELGWFELTPMHAVTYGVR</sequence>
<dbReference type="GO" id="GO:0008168">
    <property type="term" value="F:methyltransferase activity"/>
    <property type="evidence" value="ECO:0007669"/>
    <property type="project" value="UniProtKB-KW"/>
</dbReference>
<dbReference type="GO" id="GO:0032259">
    <property type="term" value="P:methylation"/>
    <property type="evidence" value="ECO:0007669"/>
    <property type="project" value="UniProtKB-KW"/>
</dbReference>
<dbReference type="SUPFAM" id="SSF46785">
    <property type="entry name" value="Winged helix' DNA-binding domain"/>
    <property type="match status" value="1"/>
</dbReference>
<dbReference type="PANTHER" id="PTHR45128">
    <property type="entry name" value="METHYLTRANSFERASE TYPE 11"/>
    <property type="match status" value="1"/>
</dbReference>
<keyword evidence="2" id="KW-0808">Transferase</keyword>
<dbReference type="InterPro" id="IPR036390">
    <property type="entry name" value="WH_DNA-bd_sf"/>
</dbReference>
<dbReference type="EC" id="2.1.1.-" evidence="2"/>
<dbReference type="InterPro" id="IPR029063">
    <property type="entry name" value="SAM-dependent_MTases_sf"/>
</dbReference>
<accession>A0ABV7YC68</accession>
<evidence type="ECO:0000259" key="1">
    <source>
        <dbReference type="Pfam" id="PF13847"/>
    </source>
</evidence>
<keyword evidence="3" id="KW-1185">Reference proteome</keyword>
<dbReference type="InterPro" id="IPR053173">
    <property type="entry name" value="SAM-binding_MTase"/>
</dbReference>
<protein>
    <submittedName>
        <fullName evidence="2">Class I SAM-dependent methyltransferase</fullName>
        <ecNumber evidence="2">2.1.1.-</ecNumber>
    </submittedName>
</protein>
<dbReference type="InterPro" id="IPR036388">
    <property type="entry name" value="WH-like_DNA-bd_sf"/>
</dbReference>
<dbReference type="SUPFAM" id="SSF53335">
    <property type="entry name" value="S-adenosyl-L-methionine-dependent methyltransferases"/>
    <property type="match status" value="1"/>
</dbReference>
<gene>
    <name evidence="2" type="ORF">ACFOUW_17750</name>
</gene>
<dbReference type="RefSeq" id="WP_205118964.1">
    <property type="nucleotide sequence ID" value="NZ_JAFBCM010000001.1"/>
</dbReference>
<evidence type="ECO:0000313" key="3">
    <source>
        <dbReference type="Proteomes" id="UP001595699"/>
    </source>
</evidence>
<dbReference type="CDD" id="cd02440">
    <property type="entry name" value="AdoMet_MTases"/>
    <property type="match status" value="1"/>
</dbReference>
<dbReference type="Pfam" id="PF13847">
    <property type="entry name" value="Methyltransf_31"/>
    <property type="match status" value="1"/>
</dbReference>
<keyword evidence="2" id="KW-0489">Methyltransferase</keyword>
<comment type="caution">
    <text evidence="2">The sequence shown here is derived from an EMBL/GenBank/DDBJ whole genome shotgun (WGS) entry which is preliminary data.</text>
</comment>
<reference evidence="3" key="1">
    <citation type="journal article" date="2019" name="Int. J. Syst. Evol. Microbiol.">
        <title>The Global Catalogue of Microorganisms (GCM) 10K type strain sequencing project: providing services to taxonomists for standard genome sequencing and annotation.</title>
        <authorList>
            <consortium name="The Broad Institute Genomics Platform"/>
            <consortium name="The Broad Institute Genome Sequencing Center for Infectious Disease"/>
            <person name="Wu L."/>
            <person name="Ma J."/>
        </authorList>
    </citation>
    <scope>NUCLEOTIDE SEQUENCE [LARGE SCALE GENOMIC DNA]</scope>
    <source>
        <strain evidence="3">CGMCC 4.7241</strain>
    </source>
</reference>
<feature type="domain" description="Methyltransferase" evidence="1">
    <location>
        <begin position="172"/>
        <end position="276"/>
    </location>
</feature>
<name>A0ABV7YC68_9ACTN</name>